<evidence type="ECO:0000313" key="2">
    <source>
        <dbReference type="Proteomes" id="UP000306635"/>
    </source>
</evidence>
<reference evidence="1 2" key="1">
    <citation type="submission" date="2019-04" db="EMBL/GenBank/DDBJ databases">
        <authorList>
            <person name="Li M."/>
        </authorList>
    </citation>
    <scope>NUCLEOTIDE SEQUENCE [LARGE SCALE GENOMIC DNA]</scope>
    <source>
        <strain evidence="1 2">LAM1902</strain>
    </source>
</reference>
<dbReference type="OrthoDB" id="6774989at2"/>
<dbReference type="RefSeq" id="WP_138526994.1">
    <property type="nucleotide sequence ID" value="NZ_SWDV01000097.1"/>
</dbReference>
<organism evidence="1 2">
    <name type="scientific">Pseudomonas nicosulfuronedens</name>
    <dbReference type="NCBI Taxonomy" id="2571105"/>
    <lineage>
        <taxon>Bacteria</taxon>
        <taxon>Pseudomonadati</taxon>
        <taxon>Pseudomonadota</taxon>
        <taxon>Gammaproteobacteria</taxon>
        <taxon>Pseudomonadales</taxon>
        <taxon>Pseudomonadaceae</taxon>
        <taxon>Pseudomonas</taxon>
    </lineage>
</organism>
<gene>
    <name evidence="1" type="ORF">FAS41_30525</name>
</gene>
<evidence type="ECO:0000313" key="1">
    <source>
        <dbReference type="EMBL" id="TLX69617.1"/>
    </source>
</evidence>
<dbReference type="EMBL" id="SWDV01000097">
    <property type="protein sequence ID" value="TLX69617.1"/>
    <property type="molecule type" value="Genomic_DNA"/>
</dbReference>
<keyword evidence="2" id="KW-1185">Reference proteome</keyword>
<name>A0A5R9QKD6_9PSED</name>
<accession>A0A5R9QKD6</accession>
<proteinExistence type="predicted"/>
<dbReference type="GeneID" id="300409079"/>
<comment type="caution">
    <text evidence="1">The sequence shown here is derived from an EMBL/GenBank/DDBJ whole genome shotgun (WGS) entry which is preliminary data.</text>
</comment>
<dbReference type="SUPFAM" id="SSF160930">
    <property type="entry name" value="FlhC-like"/>
    <property type="match status" value="1"/>
</dbReference>
<dbReference type="AlphaFoldDB" id="A0A5R9QKD6"/>
<sequence length="344" mass="38878">MKFTINRTLVQMAVRWLIQDEAAFKLVLMQQRYRQDDIVWLTNVVASPPKLQALDALPVSINRIEYETLSVGNTHLDDKQFFNLGLRLTMFTELFNFARHNSFNTLSAIGLDDTAFRLMETSSFEERLMLIRSGGFTISIRSPVRKLRLNPNSARDQIHDTTLVLLGDLRFFLKKNPDGSGRMQDFGPTIPTESIARELLLARIQPKLVALATGMSPEDAGKLKRNITRGVPGAQSQSGRIQIPETTLAEYPMHSLLYLTIYRLLAHDPLRRTNVRALMAAHREYEQICDALNVPKGDTISPTNAFQLSNAIKSGEILMQECSSCSEINARFVLKPAKCIWCSH</sequence>
<protein>
    <submittedName>
        <fullName evidence="1">Uncharacterized protein</fullName>
    </submittedName>
</protein>
<dbReference type="Proteomes" id="UP000306635">
    <property type="component" value="Unassembled WGS sequence"/>
</dbReference>